<feature type="domain" description="Amine oxidase" evidence="1">
    <location>
        <begin position="111"/>
        <end position="354"/>
    </location>
</feature>
<dbReference type="PANTHER" id="PTHR23357:SF1">
    <property type="entry name" value="RENALASE"/>
    <property type="match status" value="1"/>
</dbReference>
<dbReference type="InterPro" id="IPR040174">
    <property type="entry name" value="RNLS"/>
</dbReference>
<evidence type="ECO:0000313" key="2">
    <source>
        <dbReference type="EMBL" id="KAG7399692.1"/>
    </source>
</evidence>
<accession>A0A8T1X087</accession>
<organism evidence="2 3">
    <name type="scientific">Phytophthora boehmeriae</name>
    <dbReference type="NCBI Taxonomy" id="109152"/>
    <lineage>
        <taxon>Eukaryota</taxon>
        <taxon>Sar</taxon>
        <taxon>Stramenopiles</taxon>
        <taxon>Oomycota</taxon>
        <taxon>Peronosporomycetes</taxon>
        <taxon>Peronosporales</taxon>
        <taxon>Peronosporaceae</taxon>
        <taxon>Phytophthora</taxon>
    </lineage>
</organism>
<reference evidence="2" key="1">
    <citation type="submission" date="2021-02" db="EMBL/GenBank/DDBJ databases">
        <authorList>
            <person name="Palmer J.M."/>
        </authorList>
    </citation>
    <scope>NUCLEOTIDE SEQUENCE</scope>
    <source>
        <strain evidence="2">SCRP23</strain>
    </source>
</reference>
<dbReference type="EMBL" id="JAGDFL010000047">
    <property type="protein sequence ID" value="KAG7399692.1"/>
    <property type="molecule type" value="Genomic_DNA"/>
</dbReference>
<dbReference type="InterPro" id="IPR002937">
    <property type="entry name" value="Amino_oxidase"/>
</dbReference>
<dbReference type="OrthoDB" id="2161133at2759"/>
<comment type="caution">
    <text evidence="2">The sequence shown here is derived from an EMBL/GenBank/DDBJ whole genome shotgun (WGS) entry which is preliminary data.</text>
</comment>
<sequence length="362" mass="40328">MRTLVVGGGLTGAALVRLLQDARQAAAYASDVVVWDRNSIAGGRVMGRSFPKQRDVHVDMGAQYWTPRSDQNDEFRQKLLQSGHLRTFAEQEIAQDPYRSAVKTHFVCPKGKGFRGMVEHLLDGVETCLLTEVESFDVLDEKHIKVRTTKGKEEVVNELVLTCPIPNVMAILKKSMSSQVNSQTLQALENVTYSQRFAAAYLFNEETADEVQKMGWTARYVAPHESEIIRFVCWDHLKKKANGKSQPALIVHTSVPFGATFMDDIRPNDEILSLITKSLREVLPTLPTELDARLHRWRISQVMEPYHDPTSANEDESPAAVVLSTHPRIIVAGDGFQGSNFDSCLLSAKAAVQLLQDPKSGL</sequence>
<keyword evidence="3" id="KW-1185">Reference proteome</keyword>
<dbReference type="GO" id="GO:0016651">
    <property type="term" value="F:oxidoreductase activity, acting on NAD(P)H"/>
    <property type="evidence" value="ECO:0007669"/>
    <property type="project" value="InterPro"/>
</dbReference>
<name>A0A8T1X087_9STRA</name>
<dbReference type="PANTHER" id="PTHR23357">
    <property type="entry name" value="RENALASE"/>
    <property type="match status" value="1"/>
</dbReference>
<evidence type="ECO:0000259" key="1">
    <source>
        <dbReference type="Pfam" id="PF01593"/>
    </source>
</evidence>
<dbReference type="AlphaFoldDB" id="A0A8T1X087"/>
<dbReference type="Pfam" id="PF01593">
    <property type="entry name" value="Amino_oxidase"/>
    <property type="match status" value="1"/>
</dbReference>
<proteinExistence type="predicted"/>
<protein>
    <recommendedName>
        <fullName evidence="1">Amine oxidase domain-containing protein</fullName>
    </recommendedName>
</protein>
<dbReference type="Pfam" id="PF13450">
    <property type="entry name" value="NAD_binding_8"/>
    <property type="match status" value="1"/>
</dbReference>
<dbReference type="Proteomes" id="UP000693981">
    <property type="component" value="Unassembled WGS sequence"/>
</dbReference>
<dbReference type="GO" id="GO:0005576">
    <property type="term" value="C:extracellular region"/>
    <property type="evidence" value="ECO:0007669"/>
    <property type="project" value="TreeGrafter"/>
</dbReference>
<evidence type="ECO:0000313" key="3">
    <source>
        <dbReference type="Proteomes" id="UP000693981"/>
    </source>
</evidence>
<gene>
    <name evidence="2" type="ORF">PHYBOEH_008199</name>
</gene>